<reference evidence="2 3" key="1">
    <citation type="submission" date="2018-12" db="EMBL/GenBank/DDBJ databases">
        <title>Sequencing of bacterial isolates from soil warming experiment in Harvard Forest, Massachusetts, USA.</title>
        <authorList>
            <person name="Deangelis K."/>
        </authorList>
    </citation>
    <scope>NUCLEOTIDE SEQUENCE [LARGE SCALE GENOMIC DNA]</scope>
    <source>
        <strain evidence="2 3">EB153</strain>
    </source>
</reference>
<dbReference type="Proteomes" id="UP000269669">
    <property type="component" value="Unassembled WGS sequence"/>
</dbReference>
<comment type="caution">
    <text evidence="2">The sequence shown here is derived from an EMBL/GenBank/DDBJ whole genome shotgun (WGS) entry which is preliminary data.</text>
</comment>
<organism evidence="2 3">
    <name type="scientific">Edaphobacter aggregans</name>
    <dbReference type="NCBI Taxonomy" id="570835"/>
    <lineage>
        <taxon>Bacteria</taxon>
        <taxon>Pseudomonadati</taxon>
        <taxon>Acidobacteriota</taxon>
        <taxon>Terriglobia</taxon>
        <taxon>Terriglobales</taxon>
        <taxon>Acidobacteriaceae</taxon>
        <taxon>Edaphobacter</taxon>
    </lineage>
</organism>
<evidence type="ECO:0000256" key="1">
    <source>
        <dbReference type="SAM" id="Phobius"/>
    </source>
</evidence>
<dbReference type="RefSeq" id="WP_260472590.1">
    <property type="nucleotide sequence ID" value="NZ_RSDW01000001.1"/>
</dbReference>
<keyword evidence="1" id="KW-0812">Transmembrane</keyword>
<proteinExistence type="predicted"/>
<evidence type="ECO:0000313" key="2">
    <source>
        <dbReference type="EMBL" id="RSL14566.1"/>
    </source>
</evidence>
<accession>A0A428MCG2</accession>
<keyword evidence="3" id="KW-1185">Reference proteome</keyword>
<feature type="transmembrane region" description="Helical" evidence="1">
    <location>
        <begin position="58"/>
        <end position="76"/>
    </location>
</feature>
<feature type="transmembrane region" description="Helical" evidence="1">
    <location>
        <begin position="83"/>
        <end position="103"/>
    </location>
</feature>
<dbReference type="AlphaFoldDB" id="A0A428MCG2"/>
<feature type="transmembrane region" description="Helical" evidence="1">
    <location>
        <begin position="140"/>
        <end position="161"/>
    </location>
</feature>
<sequence>MTHMNTNQDISQGKSIGELGREALWFLTHTFLALAFLGLVMGVMTMNRPDPESANPKILATILAFFVPMVGGFFIARMRRNEVASYVWISGLVFFSIVCVWVLDLPTGPGLCEDCGAVEKLWRTFFSINHGSGLMAGDGLFFGTWIPFSMIGYAVGARFGLAD</sequence>
<keyword evidence="1" id="KW-1133">Transmembrane helix</keyword>
<protein>
    <submittedName>
        <fullName evidence="2">Uncharacterized protein</fullName>
    </submittedName>
</protein>
<name>A0A428MCG2_9BACT</name>
<feature type="transmembrane region" description="Helical" evidence="1">
    <location>
        <begin position="24"/>
        <end position="46"/>
    </location>
</feature>
<keyword evidence="1" id="KW-0472">Membrane</keyword>
<evidence type="ECO:0000313" key="3">
    <source>
        <dbReference type="Proteomes" id="UP000269669"/>
    </source>
</evidence>
<dbReference type="EMBL" id="RSDW01000001">
    <property type="protein sequence ID" value="RSL14566.1"/>
    <property type="molecule type" value="Genomic_DNA"/>
</dbReference>
<gene>
    <name evidence="2" type="ORF">EDE15_0018</name>
</gene>